<feature type="compositionally biased region" description="Low complexity" evidence="1">
    <location>
        <begin position="38"/>
        <end position="61"/>
    </location>
</feature>
<dbReference type="Proteomes" id="UP000001747">
    <property type="component" value="Chromosome"/>
</dbReference>
<dbReference type="AlphaFoldDB" id="C3MK19"/>
<proteinExistence type="predicted"/>
<gene>
    <name evidence="2" type="ordered locus">LS215_3010</name>
</gene>
<accession>C3MK19</accession>
<organism evidence="2 3">
    <name type="scientific">Saccharolobus islandicus (strain L.S.2.15 / Lassen #1)</name>
    <name type="common">Sulfolobus islandicus</name>
    <dbReference type="NCBI Taxonomy" id="429572"/>
    <lineage>
        <taxon>Archaea</taxon>
        <taxon>Thermoproteota</taxon>
        <taxon>Thermoprotei</taxon>
        <taxon>Sulfolobales</taxon>
        <taxon>Sulfolobaceae</taxon>
        <taxon>Saccharolobus</taxon>
    </lineage>
</organism>
<evidence type="ECO:0000256" key="1">
    <source>
        <dbReference type="SAM" id="MobiDB-lite"/>
    </source>
</evidence>
<evidence type="ECO:0000313" key="2">
    <source>
        <dbReference type="EMBL" id="ACP34317.1"/>
    </source>
</evidence>
<dbReference type="KEGG" id="sis:LS215_3010"/>
<sequence length="87" mass="9057">MSRVCACLSLSKVCLRANSLSIAFGLYLSSLTISSVSSSSSTISSVSSTTSSSSSTISSSSKLIASPQKILMPLVSSYQYTLCLMLQ</sequence>
<reference evidence="2 3" key="1">
    <citation type="journal article" date="2009" name="Proc. Natl. Acad. Sci. U.S.A.">
        <title>Biogeography of the Sulfolobus islandicus pan-genome.</title>
        <authorList>
            <person name="Reno M.L."/>
            <person name="Held N.L."/>
            <person name="Fields C.J."/>
            <person name="Burke P.V."/>
            <person name="Whitaker R.J."/>
        </authorList>
    </citation>
    <scope>NUCLEOTIDE SEQUENCE [LARGE SCALE GENOMIC DNA]</scope>
    <source>
        <strain evidence="3">L.S.2.15 / Lassen #1</strain>
    </source>
</reference>
<dbReference type="EMBL" id="CP001399">
    <property type="protein sequence ID" value="ACP34317.1"/>
    <property type="molecule type" value="Genomic_DNA"/>
</dbReference>
<feature type="region of interest" description="Disordered" evidence="1">
    <location>
        <begin position="38"/>
        <end position="63"/>
    </location>
</feature>
<name>C3MK19_SACI2</name>
<evidence type="ECO:0000313" key="3">
    <source>
        <dbReference type="Proteomes" id="UP000001747"/>
    </source>
</evidence>
<protein>
    <submittedName>
        <fullName evidence="2">Site-specific integrase-resolvase-like protein</fullName>
    </submittedName>
</protein>
<dbReference type="HOGENOM" id="CLU_2476180_0_0_2"/>